<comment type="similarity">
    <text evidence="2">Belongs to the PhyH family.</text>
</comment>
<dbReference type="OrthoDB" id="445007at2759"/>
<dbReference type="PANTHER" id="PTHR20883:SF46">
    <property type="entry name" value="PHYTANOYL-COA HYDROXYLASE"/>
    <property type="match status" value="1"/>
</dbReference>
<evidence type="ECO:0000256" key="1">
    <source>
        <dbReference type="ARBA" id="ARBA00001962"/>
    </source>
</evidence>
<accession>A0A1X0QZA3</accession>
<dbReference type="EMBL" id="KV921954">
    <property type="protein sequence ID" value="ORE05071.1"/>
    <property type="molecule type" value="Genomic_DNA"/>
</dbReference>
<dbReference type="InterPro" id="IPR008775">
    <property type="entry name" value="Phytyl_CoA_dOase-like"/>
</dbReference>
<proteinExistence type="inferred from homology"/>
<dbReference type="Proteomes" id="UP000242414">
    <property type="component" value="Unassembled WGS sequence"/>
</dbReference>
<dbReference type="Gene3D" id="2.60.120.620">
    <property type="entry name" value="q2cbj1_9rhob like domain"/>
    <property type="match status" value="2"/>
</dbReference>
<protein>
    <recommendedName>
        <fullName evidence="4">Fe2OG dioxygenase domain-containing protein</fullName>
    </recommendedName>
</protein>
<dbReference type="VEuPathDB" id="FungiDB:BCV72DRAFT_5303"/>
<name>A0A1X0QZA3_RHIZD</name>
<dbReference type="Pfam" id="PF05721">
    <property type="entry name" value="PhyH"/>
    <property type="match status" value="1"/>
</dbReference>
<evidence type="ECO:0008006" key="4">
    <source>
        <dbReference type="Google" id="ProtNLM"/>
    </source>
</evidence>
<dbReference type="PANTHER" id="PTHR20883">
    <property type="entry name" value="PHYTANOYL-COA DIOXYGENASE DOMAIN CONTAINING 1"/>
    <property type="match status" value="1"/>
</dbReference>
<organism evidence="3">
    <name type="scientific">Rhizopus microsporus var. microsporus</name>
    <dbReference type="NCBI Taxonomy" id="86635"/>
    <lineage>
        <taxon>Eukaryota</taxon>
        <taxon>Fungi</taxon>
        <taxon>Fungi incertae sedis</taxon>
        <taxon>Mucoromycota</taxon>
        <taxon>Mucoromycotina</taxon>
        <taxon>Mucoromycetes</taxon>
        <taxon>Mucorales</taxon>
        <taxon>Mucorineae</taxon>
        <taxon>Rhizopodaceae</taxon>
        <taxon>Rhizopus</taxon>
    </lineage>
</organism>
<dbReference type="AlphaFoldDB" id="A0A1X0QZA3"/>
<evidence type="ECO:0000256" key="2">
    <source>
        <dbReference type="ARBA" id="ARBA00005830"/>
    </source>
</evidence>
<evidence type="ECO:0000313" key="3">
    <source>
        <dbReference type="EMBL" id="ORE05071.1"/>
    </source>
</evidence>
<reference evidence="3" key="1">
    <citation type="journal article" date="2016" name="Proc. Natl. Acad. Sci. U.S.A.">
        <title>Lipid metabolic changes in an early divergent fungus govern the establishment of a mutualistic symbiosis with endobacteria.</title>
        <authorList>
            <person name="Lastovetsky O.A."/>
            <person name="Gaspar M.L."/>
            <person name="Mondo S.J."/>
            <person name="LaButti K.M."/>
            <person name="Sandor L."/>
            <person name="Grigoriev I.V."/>
            <person name="Henry S.A."/>
            <person name="Pawlowska T.E."/>
        </authorList>
    </citation>
    <scope>NUCLEOTIDE SEQUENCE [LARGE SCALE GENOMIC DNA]</scope>
    <source>
        <strain evidence="3">ATCC 52814</strain>
    </source>
</reference>
<dbReference type="SUPFAM" id="SSF51197">
    <property type="entry name" value="Clavaminate synthase-like"/>
    <property type="match status" value="1"/>
</dbReference>
<sequence length="201" mass="22872">MSEQVDLVKDLGCVLEPWTCGYIDIPETKEYKMNKQEYVKIRDSIYPSDHATVSSLLFDTYAIWASQLLDSKDIYLLNEQYIVKPPLSSSYSQFAWHRDSDYYHDTSIKNQVTIACWTALDDVNRLNGTVIVEDGQVVEIPAGSILFMSSHLLHKSTGNTSTQFRRTFMPQFSTLPILDKTKSHLPLAEQCVGFAINCFIA</sequence>
<comment type="cofactor">
    <cofactor evidence="1">
        <name>Fe cation</name>
        <dbReference type="ChEBI" id="CHEBI:24875"/>
    </cofactor>
</comment>
<gene>
    <name evidence="3" type="ORF">BCV72DRAFT_5303</name>
</gene>